<dbReference type="EMBL" id="JARJCM010000086">
    <property type="protein sequence ID" value="KAJ7030881.1"/>
    <property type="molecule type" value="Genomic_DNA"/>
</dbReference>
<proteinExistence type="predicted"/>
<evidence type="ECO:0000313" key="2">
    <source>
        <dbReference type="EMBL" id="KAJ7030881.1"/>
    </source>
</evidence>
<name>A0AAD6SPS4_9AGAR</name>
<keyword evidence="3" id="KW-1185">Reference proteome</keyword>
<protein>
    <submittedName>
        <fullName evidence="2">Uncharacterized protein</fullName>
    </submittedName>
</protein>
<dbReference type="AlphaFoldDB" id="A0AAD6SPS4"/>
<evidence type="ECO:0000313" key="3">
    <source>
        <dbReference type="Proteomes" id="UP001218188"/>
    </source>
</evidence>
<accession>A0AAD6SPS4</accession>
<feature type="compositionally biased region" description="Basic residues" evidence="1">
    <location>
        <begin position="60"/>
        <end position="75"/>
    </location>
</feature>
<organism evidence="2 3">
    <name type="scientific">Mycena alexandri</name>
    <dbReference type="NCBI Taxonomy" id="1745969"/>
    <lineage>
        <taxon>Eukaryota</taxon>
        <taxon>Fungi</taxon>
        <taxon>Dikarya</taxon>
        <taxon>Basidiomycota</taxon>
        <taxon>Agaricomycotina</taxon>
        <taxon>Agaricomycetes</taxon>
        <taxon>Agaricomycetidae</taxon>
        <taxon>Agaricales</taxon>
        <taxon>Marasmiineae</taxon>
        <taxon>Mycenaceae</taxon>
        <taxon>Mycena</taxon>
    </lineage>
</organism>
<gene>
    <name evidence="2" type="ORF">C8F04DRAFT_1186357</name>
</gene>
<comment type="caution">
    <text evidence="2">The sequence shown here is derived from an EMBL/GenBank/DDBJ whole genome shotgun (WGS) entry which is preliminary data.</text>
</comment>
<reference evidence="2" key="1">
    <citation type="submission" date="2023-03" db="EMBL/GenBank/DDBJ databases">
        <title>Massive genome expansion in bonnet fungi (Mycena s.s.) driven by repeated elements and novel gene families across ecological guilds.</title>
        <authorList>
            <consortium name="Lawrence Berkeley National Laboratory"/>
            <person name="Harder C.B."/>
            <person name="Miyauchi S."/>
            <person name="Viragh M."/>
            <person name="Kuo A."/>
            <person name="Thoen E."/>
            <person name="Andreopoulos B."/>
            <person name="Lu D."/>
            <person name="Skrede I."/>
            <person name="Drula E."/>
            <person name="Henrissat B."/>
            <person name="Morin E."/>
            <person name="Kohler A."/>
            <person name="Barry K."/>
            <person name="LaButti K."/>
            <person name="Morin E."/>
            <person name="Salamov A."/>
            <person name="Lipzen A."/>
            <person name="Mereny Z."/>
            <person name="Hegedus B."/>
            <person name="Baldrian P."/>
            <person name="Stursova M."/>
            <person name="Weitz H."/>
            <person name="Taylor A."/>
            <person name="Grigoriev I.V."/>
            <person name="Nagy L.G."/>
            <person name="Martin F."/>
            <person name="Kauserud H."/>
        </authorList>
    </citation>
    <scope>NUCLEOTIDE SEQUENCE</scope>
    <source>
        <strain evidence="2">CBHHK200</strain>
    </source>
</reference>
<feature type="compositionally biased region" description="Basic and acidic residues" evidence="1">
    <location>
        <begin position="19"/>
        <end position="36"/>
    </location>
</feature>
<evidence type="ECO:0000256" key="1">
    <source>
        <dbReference type="SAM" id="MobiDB-lite"/>
    </source>
</evidence>
<sequence length="341" mass="37201">MTKRSVLPKPAKTTRHKRSNDDLWYHPRMSKVDKAAQHAKNQAIYRARHPEMREKERLRSAQRRATTKAVRRRRDPPKQTPSIDRFDAEVHNPPSEDAAPNGPSQALSQSTLSFRDYRARDYLILEDARATTPVRAESELPGAGSSRCSPTPDEWLACDALAALADGGLLGAGVTDTRSLGMEHRLGGKSIDSPAAPPPPNTANGAQGLRLNTIDAQSSWASPSQDNFIDATLTDLPAGVTPLTAIQIESLRATGAIGVLTPVQLAQMRVAALNAGDLTVPTSEEAAGWLQRHCADWSILDHLQGFEIVRWRTGILKAQRRARLAGEILDGMPWTALDDVV</sequence>
<dbReference type="Proteomes" id="UP001218188">
    <property type="component" value="Unassembled WGS sequence"/>
</dbReference>
<feature type="compositionally biased region" description="Basic and acidic residues" evidence="1">
    <location>
        <begin position="48"/>
        <end position="59"/>
    </location>
</feature>
<feature type="region of interest" description="Disordered" evidence="1">
    <location>
        <begin position="1"/>
        <end position="108"/>
    </location>
</feature>
<feature type="region of interest" description="Disordered" evidence="1">
    <location>
        <begin position="185"/>
        <end position="207"/>
    </location>
</feature>